<dbReference type="EMBL" id="LPJX01000001">
    <property type="protein sequence ID" value="KWF72265.1"/>
    <property type="molecule type" value="Genomic_DNA"/>
</dbReference>
<dbReference type="Proteomes" id="UP000061512">
    <property type="component" value="Unassembled WGS sequence"/>
</dbReference>
<evidence type="ECO:0000313" key="3">
    <source>
        <dbReference type="Proteomes" id="UP000061512"/>
    </source>
</evidence>
<name>A0A132F7R2_9BURK</name>
<gene>
    <name evidence="2" type="ORF">WT57_06575</name>
</gene>
<comment type="caution">
    <text evidence="2">The sequence shown here is derived from an EMBL/GenBank/DDBJ whole genome shotgun (WGS) entry which is preliminary data.</text>
</comment>
<feature type="compositionally biased region" description="Low complexity" evidence="1">
    <location>
        <begin position="15"/>
        <end position="26"/>
    </location>
</feature>
<feature type="region of interest" description="Disordered" evidence="1">
    <location>
        <begin position="1"/>
        <end position="26"/>
    </location>
</feature>
<dbReference type="AlphaFoldDB" id="A0A132F7R2"/>
<reference evidence="2 3" key="1">
    <citation type="submission" date="2015-11" db="EMBL/GenBank/DDBJ databases">
        <title>Expanding the genomic diversity of Burkholderia species for the development of highly accurate diagnostics.</title>
        <authorList>
            <person name="Sahl J."/>
            <person name="Keim P."/>
            <person name="Wagner D."/>
        </authorList>
    </citation>
    <scope>NUCLEOTIDE SEQUENCE [LARGE SCALE GENOMIC DNA]</scope>
    <source>
        <strain evidence="2 3">MSMB574WGS</strain>
    </source>
</reference>
<sequence>MILTSSAPDPGATDAHPTGRAAAGPAHARAADLGAFPAGPGGMPAHCPLCAGALEPMPGMPGHVRHRSSRVAARCVLTTRECQPDELAVHGLRDARVSARHRARFVEQWERHYALMRRVWPAFTMSRFTTVLACADVQDLWSYRSLRDDDLAAVLLALAGFMRVPDERAPGDPEPADDAVRWVRFWFEASVRDVGDLWTAGADAPRFFRVDYRDTRETLFPTGAQVRAWQPIGGMRDAWTQTDVVSITEIARSDHAAFARFVARAPRQDRM</sequence>
<protein>
    <submittedName>
        <fullName evidence="2">Uncharacterized protein</fullName>
    </submittedName>
</protein>
<organism evidence="2 3">
    <name type="scientific">Burkholderia pseudomultivorans</name>
    <dbReference type="NCBI Taxonomy" id="1207504"/>
    <lineage>
        <taxon>Bacteria</taxon>
        <taxon>Pseudomonadati</taxon>
        <taxon>Pseudomonadota</taxon>
        <taxon>Betaproteobacteria</taxon>
        <taxon>Burkholderiales</taxon>
        <taxon>Burkholderiaceae</taxon>
        <taxon>Burkholderia</taxon>
        <taxon>Burkholderia cepacia complex</taxon>
    </lineage>
</organism>
<accession>A0A132F7R2</accession>
<evidence type="ECO:0000256" key="1">
    <source>
        <dbReference type="SAM" id="MobiDB-lite"/>
    </source>
</evidence>
<proteinExistence type="predicted"/>
<evidence type="ECO:0000313" key="2">
    <source>
        <dbReference type="EMBL" id="KWF72265.1"/>
    </source>
</evidence>